<keyword evidence="3" id="KW-1185">Reference proteome</keyword>
<dbReference type="OrthoDB" id="9150143at2"/>
<organism evidence="2 3">
    <name type="scientific">Labrys okinawensis</name>
    <dbReference type="NCBI Taxonomy" id="346911"/>
    <lineage>
        <taxon>Bacteria</taxon>
        <taxon>Pseudomonadati</taxon>
        <taxon>Pseudomonadota</taxon>
        <taxon>Alphaproteobacteria</taxon>
        <taxon>Hyphomicrobiales</taxon>
        <taxon>Xanthobacteraceae</taxon>
        <taxon>Labrys</taxon>
    </lineage>
</organism>
<gene>
    <name evidence="2" type="ORF">C5L14_10145</name>
</gene>
<evidence type="ECO:0000313" key="3">
    <source>
        <dbReference type="Proteomes" id="UP000237682"/>
    </source>
</evidence>
<feature type="chain" id="PRO_5015407366" evidence="1">
    <location>
        <begin position="22"/>
        <end position="100"/>
    </location>
</feature>
<accession>A0A2S9QFT5</accession>
<evidence type="ECO:0000313" key="2">
    <source>
        <dbReference type="EMBL" id="PRH88226.1"/>
    </source>
</evidence>
<name>A0A2S9QFT5_9HYPH</name>
<reference evidence="2 3" key="1">
    <citation type="submission" date="2018-02" db="EMBL/GenBank/DDBJ databases">
        <title>Whole genome sequencing of endophytic bacterium.</title>
        <authorList>
            <person name="Eedara R."/>
            <person name="Podile A.R."/>
        </authorList>
    </citation>
    <scope>NUCLEOTIDE SEQUENCE [LARGE SCALE GENOMIC DNA]</scope>
    <source>
        <strain evidence="2 3">RP1T</strain>
    </source>
</reference>
<dbReference type="Proteomes" id="UP000237682">
    <property type="component" value="Unassembled WGS sequence"/>
</dbReference>
<keyword evidence="1" id="KW-0732">Signal</keyword>
<dbReference type="AlphaFoldDB" id="A0A2S9QFT5"/>
<dbReference type="RefSeq" id="WP_105861892.1">
    <property type="nucleotide sequence ID" value="NZ_PUEJ01000003.1"/>
</dbReference>
<dbReference type="EMBL" id="PUEJ01000003">
    <property type="protein sequence ID" value="PRH88226.1"/>
    <property type="molecule type" value="Genomic_DNA"/>
</dbReference>
<comment type="caution">
    <text evidence="2">The sequence shown here is derived from an EMBL/GenBank/DDBJ whole genome shotgun (WGS) entry which is preliminary data.</text>
</comment>
<sequence>MNLRTLSFIAACLAFASPASAQNVASFVVNADDGYGVDTCLESGAPCGQPIASEWCVANGYAKAVAFRRQTETDITGAINAPTQVAAAAQPHAVVITCEK</sequence>
<protein>
    <submittedName>
        <fullName evidence="2">Uncharacterized protein</fullName>
    </submittedName>
</protein>
<proteinExistence type="predicted"/>
<feature type="signal peptide" evidence="1">
    <location>
        <begin position="1"/>
        <end position="21"/>
    </location>
</feature>
<evidence type="ECO:0000256" key="1">
    <source>
        <dbReference type="SAM" id="SignalP"/>
    </source>
</evidence>